<feature type="non-terminal residue" evidence="1">
    <location>
        <position position="1"/>
    </location>
</feature>
<dbReference type="Proteomes" id="UP000789920">
    <property type="component" value="Unassembled WGS sequence"/>
</dbReference>
<evidence type="ECO:0000313" key="2">
    <source>
        <dbReference type="Proteomes" id="UP000789920"/>
    </source>
</evidence>
<evidence type="ECO:0000313" key="1">
    <source>
        <dbReference type="EMBL" id="CAG8763081.1"/>
    </source>
</evidence>
<keyword evidence="2" id="KW-1185">Reference proteome</keyword>
<sequence length="448" mass="50933">VPKRNSIIPLNSSEILITFNQSTTLTSIANSNLYIYQTTSQGTNLRQKFNSRTCDPSQCYNLNDTTINLKVLSCTFNVPGGKYYIQMDNNFVMATVFNEPLLGINPNKWTFQLANDLSSQKYAGNINGKLRLTPNGTQYFKTIGKSQFFLNLKVSLSKIIPIEEERLYSTELKQIDVSSTGSDKFLISFSIKGTSGNNRLSTDIEKDLDTLIRNKMFTSISIDPYTKFLDETYGFQRQSEFNVWFEQHGRFASIIAILSTTNIDMLYILDCDIGSFDSDIFRAPFSENAIKAIFYGGCIRIFLTDIPQFVIQVIYLTYSVEIEITPLLALIASGLSTLSFIATKIYGIKFDYIGEKVKRKTSTYNHIEEGNAQINRDEEEPRKKDEEKINKNKDKIIIKNEDDDKVIDNNEDGEGIDKNKDDKVIDNNEDGEGINKDKSDKEIDNNKD</sequence>
<protein>
    <submittedName>
        <fullName evidence="1">28293_t:CDS:1</fullName>
    </submittedName>
</protein>
<name>A0ACA9QR59_9GLOM</name>
<organism evidence="1 2">
    <name type="scientific">Racocetra persica</name>
    <dbReference type="NCBI Taxonomy" id="160502"/>
    <lineage>
        <taxon>Eukaryota</taxon>
        <taxon>Fungi</taxon>
        <taxon>Fungi incertae sedis</taxon>
        <taxon>Mucoromycota</taxon>
        <taxon>Glomeromycotina</taxon>
        <taxon>Glomeromycetes</taxon>
        <taxon>Diversisporales</taxon>
        <taxon>Gigasporaceae</taxon>
        <taxon>Racocetra</taxon>
    </lineage>
</organism>
<gene>
    <name evidence="1" type="ORF">RPERSI_LOCUS15463</name>
</gene>
<proteinExistence type="predicted"/>
<accession>A0ACA9QR59</accession>
<comment type="caution">
    <text evidence="1">The sequence shown here is derived from an EMBL/GenBank/DDBJ whole genome shotgun (WGS) entry which is preliminary data.</text>
</comment>
<reference evidence="1" key="1">
    <citation type="submission" date="2021-06" db="EMBL/GenBank/DDBJ databases">
        <authorList>
            <person name="Kallberg Y."/>
            <person name="Tangrot J."/>
            <person name="Rosling A."/>
        </authorList>
    </citation>
    <scope>NUCLEOTIDE SEQUENCE</scope>
    <source>
        <strain evidence="1">MA461A</strain>
    </source>
</reference>
<feature type="non-terminal residue" evidence="1">
    <location>
        <position position="448"/>
    </location>
</feature>
<dbReference type="EMBL" id="CAJVQC010037165">
    <property type="protein sequence ID" value="CAG8763081.1"/>
    <property type="molecule type" value="Genomic_DNA"/>
</dbReference>